<dbReference type="Gene3D" id="1.20.58.800">
    <property type="match status" value="1"/>
</dbReference>
<evidence type="ECO:0000313" key="1">
    <source>
        <dbReference type="EMBL" id="HGK27449.1"/>
    </source>
</evidence>
<dbReference type="AlphaFoldDB" id="A0A7C4CCJ8"/>
<reference evidence="1" key="1">
    <citation type="journal article" date="2020" name="mSystems">
        <title>Genome- and Community-Level Interaction Insights into Carbon Utilization and Element Cycling Functions of Hydrothermarchaeota in Hydrothermal Sediment.</title>
        <authorList>
            <person name="Zhou Z."/>
            <person name="Liu Y."/>
            <person name="Xu W."/>
            <person name="Pan J."/>
            <person name="Luo Z.H."/>
            <person name="Li M."/>
        </authorList>
    </citation>
    <scope>NUCLEOTIDE SEQUENCE [LARGE SCALE GENOMIC DNA]</scope>
    <source>
        <strain evidence="1">SpSt-488</strain>
    </source>
</reference>
<organism evidence="1">
    <name type="scientific">candidate division WOR-3 bacterium</name>
    <dbReference type="NCBI Taxonomy" id="2052148"/>
    <lineage>
        <taxon>Bacteria</taxon>
        <taxon>Bacteria division WOR-3</taxon>
    </lineage>
</organism>
<comment type="caution">
    <text evidence="1">The sequence shown here is derived from an EMBL/GenBank/DDBJ whole genome shotgun (WGS) entry which is preliminary data.</text>
</comment>
<gene>
    <name evidence="1" type="ORF">ENS41_00645</name>
</gene>
<proteinExistence type="predicted"/>
<protein>
    <submittedName>
        <fullName evidence="1">Uncharacterized protein</fullName>
    </submittedName>
</protein>
<accession>A0A7C4CCJ8</accession>
<sequence length="122" mass="13733">MDPTKRIAKWNAKFDTERVKETLDDLRPGMAARVQAVFPLLVAMETQVKQVLDGQGVPIIQYPFYLSFGREVWRLLRQELSGESLKQEVAVLVAKWVARGLELPVLQAVRDDVFNIGAPASP</sequence>
<name>A0A7C4CCJ8_UNCW3</name>
<dbReference type="EMBL" id="DSUT01000013">
    <property type="protein sequence ID" value="HGK27449.1"/>
    <property type="molecule type" value="Genomic_DNA"/>
</dbReference>